<keyword evidence="3" id="KW-1185">Reference proteome</keyword>
<reference evidence="2 3" key="1">
    <citation type="journal article" date="2020" name="Mol. Plant">
        <title>The Chromosome-Based Rubber Tree Genome Provides New Insights into Spurge Genome Evolution and Rubber Biosynthesis.</title>
        <authorList>
            <person name="Liu J."/>
            <person name="Shi C."/>
            <person name="Shi C.C."/>
            <person name="Li W."/>
            <person name="Zhang Q.J."/>
            <person name="Zhang Y."/>
            <person name="Li K."/>
            <person name="Lu H.F."/>
            <person name="Shi C."/>
            <person name="Zhu S.T."/>
            <person name="Xiao Z.Y."/>
            <person name="Nan H."/>
            <person name="Yue Y."/>
            <person name="Zhu X.G."/>
            <person name="Wu Y."/>
            <person name="Hong X.N."/>
            <person name="Fan G.Y."/>
            <person name="Tong Y."/>
            <person name="Zhang D."/>
            <person name="Mao C.L."/>
            <person name="Liu Y.L."/>
            <person name="Hao S.J."/>
            <person name="Liu W.Q."/>
            <person name="Lv M.Q."/>
            <person name="Zhang H.B."/>
            <person name="Liu Y."/>
            <person name="Hu-Tang G.R."/>
            <person name="Wang J.P."/>
            <person name="Wang J.H."/>
            <person name="Sun Y.H."/>
            <person name="Ni S.B."/>
            <person name="Chen W.B."/>
            <person name="Zhang X.C."/>
            <person name="Jiao Y.N."/>
            <person name="Eichler E.E."/>
            <person name="Li G.H."/>
            <person name="Liu X."/>
            <person name="Gao L.Z."/>
        </authorList>
    </citation>
    <scope>NUCLEOTIDE SEQUENCE [LARGE SCALE GENOMIC DNA]</scope>
    <source>
        <strain evidence="3">cv. GT1</strain>
        <tissue evidence="2">Leaf</tissue>
    </source>
</reference>
<evidence type="ECO:0000313" key="3">
    <source>
        <dbReference type="Proteomes" id="UP000467840"/>
    </source>
</evidence>
<gene>
    <name evidence="2" type="ORF">GH714_044030</name>
</gene>
<dbReference type="EMBL" id="JAAGAX010000125">
    <property type="protein sequence ID" value="KAF2282517.1"/>
    <property type="molecule type" value="Genomic_DNA"/>
</dbReference>
<sequence>MSTTGRGRHSVLRIFTGRRGRTGHRATCGALPALDPTRLSRFQGGRALNRKDNSSRGPRDVSGLPNVAVSRRVPICTGGRSARARAPGFAAAAAPPTHRGLALARRPGIGRALKRHPFSGLVDSAVGHRNRLPVHPASPVLLTKNGPLGALDSVAPLSEAAAPSYLFKFENRSRALRPDASNHWLYPIELVPSSSYPEGNFGGNSY</sequence>
<comment type="caution">
    <text evidence="2">The sequence shown here is derived from an EMBL/GenBank/DDBJ whole genome shotgun (WGS) entry which is preliminary data.</text>
</comment>
<evidence type="ECO:0000313" key="2">
    <source>
        <dbReference type="EMBL" id="KAF2282517.1"/>
    </source>
</evidence>
<dbReference type="AlphaFoldDB" id="A0A6A6K1K8"/>
<accession>A0A6A6K1K8</accession>
<dbReference type="Proteomes" id="UP000467840">
    <property type="component" value="Unassembled WGS sequence"/>
</dbReference>
<name>A0A6A6K1K8_HEVBR</name>
<feature type="region of interest" description="Disordered" evidence="1">
    <location>
        <begin position="42"/>
        <end position="65"/>
    </location>
</feature>
<feature type="compositionally biased region" description="Basic and acidic residues" evidence="1">
    <location>
        <begin position="49"/>
        <end position="59"/>
    </location>
</feature>
<organism evidence="2 3">
    <name type="scientific">Hevea brasiliensis</name>
    <name type="common">Para rubber tree</name>
    <name type="synonym">Siphonia brasiliensis</name>
    <dbReference type="NCBI Taxonomy" id="3981"/>
    <lineage>
        <taxon>Eukaryota</taxon>
        <taxon>Viridiplantae</taxon>
        <taxon>Streptophyta</taxon>
        <taxon>Embryophyta</taxon>
        <taxon>Tracheophyta</taxon>
        <taxon>Spermatophyta</taxon>
        <taxon>Magnoliopsida</taxon>
        <taxon>eudicotyledons</taxon>
        <taxon>Gunneridae</taxon>
        <taxon>Pentapetalae</taxon>
        <taxon>rosids</taxon>
        <taxon>fabids</taxon>
        <taxon>Malpighiales</taxon>
        <taxon>Euphorbiaceae</taxon>
        <taxon>Crotonoideae</taxon>
        <taxon>Micrandreae</taxon>
        <taxon>Hevea</taxon>
    </lineage>
</organism>
<evidence type="ECO:0000256" key="1">
    <source>
        <dbReference type="SAM" id="MobiDB-lite"/>
    </source>
</evidence>
<proteinExistence type="predicted"/>
<protein>
    <submittedName>
        <fullName evidence="2">Uncharacterized protein</fullName>
    </submittedName>
</protein>